<dbReference type="PANTHER" id="PTHR47816:SF4">
    <property type="entry name" value="RIBOSOMAL RNA SMALL SUBUNIT METHYLTRANSFERASE C"/>
    <property type="match status" value="1"/>
</dbReference>
<dbReference type="InterPro" id="IPR046977">
    <property type="entry name" value="RsmC/RlmG"/>
</dbReference>
<sequence>MAQEHYFAAQPSVAPQWHDIDVELAGRERTVTTARGIFSSDALDRATRVLLDRVPDPAGCREALDLGCGWGPIALSLALRAPDARVWAVDVNERALEATARNARRLDLPGVHAVAPDAVPAGLRFDVIWANPPIRIGKPALHALLLDWLPRLADDGEAWLVVAKQLGADSLTRWLAERLAPEITVERVDTAHGFRVLHAHRHARR</sequence>
<dbReference type="Proteomes" id="UP000481339">
    <property type="component" value="Unassembled WGS sequence"/>
</dbReference>
<evidence type="ECO:0000256" key="2">
    <source>
        <dbReference type="ARBA" id="ARBA00022679"/>
    </source>
</evidence>
<comment type="caution">
    <text evidence="4">The sequence shown here is derived from an EMBL/GenBank/DDBJ whole genome shotgun (WGS) entry which is preliminary data.</text>
</comment>
<protein>
    <submittedName>
        <fullName evidence="4">Methyltransferase</fullName>
    </submittedName>
</protein>
<proteinExistence type="predicted"/>
<dbReference type="InterPro" id="IPR007848">
    <property type="entry name" value="Small_mtfrase_dom"/>
</dbReference>
<dbReference type="AlphaFoldDB" id="A0A7C8BMX7"/>
<dbReference type="Gene3D" id="3.40.50.150">
    <property type="entry name" value="Vaccinia Virus protein VP39"/>
    <property type="match status" value="1"/>
</dbReference>
<keyword evidence="1 4" id="KW-0489">Methyltransferase</keyword>
<dbReference type="EMBL" id="WBKA01000004">
    <property type="protein sequence ID" value="KAB1631872.1"/>
    <property type="molecule type" value="Genomic_DNA"/>
</dbReference>
<dbReference type="SUPFAM" id="SSF53335">
    <property type="entry name" value="S-adenosyl-L-methionine-dependent methyltransferases"/>
    <property type="match status" value="1"/>
</dbReference>
<gene>
    <name evidence="4" type="ORF">F8O02_05960</name>
</gene>
<organism evidence="4 5">
    <name type="scientific">Pseudoclavibacter caeni</name>
    <dbReference type="NCBI Taxonomy" id="908846"/>
    <lineage>
        <taxon>Bacteria</taxon>
        <taxon>Bacillati</taxon>
        <taxon>Actinomycetota</taxon>
        <taxon>Actinomycetes</taxon>
        <taxon>Micrococcales</taxon>
        <taxon>Microbacteriaceae</taxon>
        <taxon>Pseudoclavibacter</taxon>
    </lineage>
</organism>
<dbReference type="GO" id="GO:0008757">
    <property type="term" value="F:S-adenosylmethionine-dependent methyltransferase activity"/>
    <property type="evidence" value="ECO:0007669"/>
    <property type="project" value="InterPro"/>
</dbReference>
<evidence type="ECO:0000259" key="3">
    <source>
        <dbReference type="Pfam" id="PF05175"/>
    </source>
</evidence>
<feature type="domain" description="Methyltransferase small" evidence="3">
    <location>
        <begin position="29"/>
        <end position="197"/>
    </location>
</feature>
<accession>A0A7C8BMX7</accession>
<evidence type="ECO:0000256" key="1">
    <source>
        <dbReference type="ARBA" id="ARBA00022603"/>
    </source>
</evidence>
<dbReference type="RefSeq" id="WP_158036341.1">
    <property type="nucleotide sequence ID" value="NZ_BAAAZV010000020.1"/>
</dbReference>
<dbReference type="InterPro" id="IPR029063">
    <property type="entry name" value="SAM-dependent_MTases_sf"/>
</dbReference>
<keyword evidence="2 4" id="KW-0808">Transferase</keyword>
<dbReference type="OrthoDB" id="9764961at2"/>
<name>A0A7C8BMX7_9MICO</name>
<evidence type="ECO:0000313" key="5">
    <source>
        <dbReference type="Proteomes" id="UP000481339"/>
    </source>
</evidence>
<dbReference type="Pfam" id="PF05175">
    <property type="entry name" value="MTS"/>
    <property type="match status" value="1"/>
</dbReference>
<dbReference type="GO" id="GO:0032259">
    <property type="term" value="P:methylation"/>
    <property type="evidence" value="ECO:0007669"/>
    <property type="project" value="UniProtKB-KW"/>
</dbReference>
<keyword evidence="5" id="KW-1185">Reference proteome</keyword>
<reference evidence="4 5" key="1">
    <citation type="submission" date="2019-09" db="EMBL/GenBank/DDBJ databases">
        <title>Phylogeny of genus Pseudoclavibacter and closely related genus.</title>
        <authorList>
            <person name="Li Y."/>
        </authorList>
    </citation>
    <scope>NUCLEOTIDE SEQUENCE [LARGE SCALE GENOMIC DNA]</scope>
    <source>
        <strain evidence="4 5">JCM 16921</strain>
    </source>
</reference>
<dbReference type="CDD" id="cd02440">
    <property type="entry name" value="AdoMet_MTases"/>
    <property type="match status" value="1"/>
</dbReference>
<dbReference type="PANTHER" id="PTHR47816">
    <property type="entry name" value="RIBOSOMAL RNA SMALL SUBUNIT METHYLTRANSFERASE C"/>
    <property type="match status" value="1"/>
</dbReference>
<evidence type="ECO:0000313" key="4">
    <source>
        <dbReference type="EMBL" id="KAB1631872.1"/>
    </source>
</evidence>